<dbReference type="Proteomes" id="UP000676649">
    <property type="component" value="Chromosome"/>
</dbReference>
<feature type="transmembrane region" description="Helical" evidence="12">
    <location>
        <begin position="202"/>
        <end position="224"/>
    </location>
</feature>
<comment type="function">
    <text evidence="12">Fluoride-specific ion channel. Important for reducing fluoride concentration in the cell, thus reducing its toxicity.</text>
</comment>
<comment type="subcellular location">
    <subcellularLocation>
        <location evidence="1 12">Cell membrane</location>
        <topology evidence="1 12">Multi-pass membrane protein</topology>
    </subcellularLocation>
</comment>
<evidence type="ECO:0000256" key="1">
    <source>
        <dbReference type="ARBA" id="ARBA00004651"/>
    </source>
</evidence>
<gene>
    <name evidence="12 13" type="primary">crcB</name>
    <name evidence="12" type="synonym">fluC</name>
    <name evidence="13" type="ORF">KEF85_12370</name>
</gene>
<evidence type="ECO:0000256" key="4">
    <source>
        <dbReference type="ARBA" id="ARBA00022692"/>
    </source>
</evidence>
<accession>A0A975MMN4</accession>
<dbReference type="HAMAP" id="MF_00454">
    <property type="entry name" value="FluC"/>
    <property type="match status" value="1"/>
</dbReference>
<dbReference type="GO" id="GO:0140114">
    <property type="term" value="P:cellular detoxification of fluoride"/>
    <property type="evidence" value="ECO:0007669"/>
    <property type="project" value="UniProtKB-UniRule"/>
</dbReference>
<feature type="binding site" evidence="12">
    <location>
        <position position="75"/>
    </location>
    <ligand>
        <name>Na(+)</name>
        <dbReference type="ChEBI" id="CHEBI:29101"/>
        <note>structural</note>
    </ligand>
</feature>
<evidence type="ECO:0000256" key="6">
    <source>
        <dbReference type="ARBA" id="ARBA00023053"/>
    </source>
</evidence>
<dbReference type="KEGG" id="mpad:KEF85_12370"/>
<keyword evidence="9 12" id="KW-0407">Ion channel</keyword>
<dbReference type="PANTHER" id="PTHR28259:SF1">
    <property type="entry name" value="FLUORIDE EXPORT PROTEIN 1-RELATED"/>
    <property type="match status" value="1"/>
</dbReference>
<evidence type="ECO:0000256" key="8">
    <source>
        <dbReference type="ARBA" id="ARBA00023136"/>
    </source>
</evidence>
<reference evidence="13" key="1">
    <citation type="submission" date="2021-04" db="EMBL/GenBank/DDBJ databases">
        <title>Draft genome sequence data of methanotrophic Methylovulum sp. strain S1L and Methylomonas sp. strain S2AM isolated from boreal lake water columns.</title>
        <authorList>
            <person name="Rissanen A.J."/>
            <person name="Mangayil R."/>
            <person name="Svenning M.M."/>
            <person name="Khanongnuch R."/>
        </authorList>
    </citation>
    <scope>NUCLEOTIDE SEQUENCE</scope>
    <source>
        <strain evidence="13">S2AM</strain>
    </source>
</reference>
<keyword evidence="8 12" id="KW-0472">Membrane</keyword>
<dbReference type="NCBIfam" id="TIGR00494">
    <property type="entry name" value="crcB"/>
    <property type="match status" value="1"/>
</dbReference>
<feature type="transmembrane region" description="Helical" evidence="12">
    <location>
        <begin position="97"/>
        <end position="118"/>
    </location>
</feature>
<evidence type="ECO:0000256" key="7">
    <source>
        <dbReference type="ARBA" id="ARBA00023065"/>
    </source>
</evidence>
<comment type="catalytic activity">
    <reaction evidence="11">
        <text>fluoride(in) = fluoride(out)</text>
        <dbReference type="Rhea" id="RHEA:76159"/>
        <dbReference type="ChEBI" id="CHEBI:17051"/>
    </reaction>
    <physiologicalReaction direction="left-to-right" evidence="11">
        <dbReference type="Rhea" id="RHEA:76160"/>
    </physiologicalReaction>
</comment>
<feature type="transmembrane region" description="Helical" evidence="12">
    <location>
        <begin position="172"/>
        <end position="190"/>
    </location>
</feature>
<dbReference type="PANTHER" id="PTHR28259">
    <property type="entry name" value="FLUORIDE EXPORT PROTEIN 1-RELATED"/>
    <property type="match status" value="1"/>
</dbReference>
<sequence length="233" mass="24865">MTAIIAIALGGAFGAVSRFLVANGIYGVLGRGFPSATLFINVSGSFLMGLLSELMIQRLALAVEYRAAVLVGFLGAYTTFSTFALETIALFEAGSQLKAFLNVTLSVFLCLIACWSGLFLARNLISTPIYPSSADLQPYLTLLAFYGSGLLLAGLTAYGLHRFNPSGELHNLLFIILPTLLTAATSFYLADKPVADNLDLTGLSGLFVISSLCSISTVWLGFWIGKGLWQLKL</sequence>
<proteinExistence type="inferred from homology"/>
<evidence type="ECO:0000256" key="5">
    <source>
        <dbReference type="ARBA" id="ARBA00022989"/>
    </source>
</evidence>
<evidence type="ECO:0000313" key="13">
    <source>
        <dbReference type="EMBL" id="QWF70136.1"/>
    </source>
</evidence>
<feature type="transmembrane region" description="Helical" evidence="12">
    <location>
        <begin position="139"/>
        <end position="160"/>
    </location>
</feature>
<keyword evidence="12" id="KW-0813">Transport</keyword>
<dbReference type="GO" id="GO:0046872">
    <property type="term" value="F:metal ion binding"/>
    <property type="evidence" value="ECO:0007669"/>
    <property type="project" value="UniProtKB-KW"/>
</dbReference>
<keyword evidence="2 12" id="KW-1003">Cell membrane</keyword>
<feature type="binding site" evidence="12">
    <location>
        <position position="78"/>
    </location>
    <ligand>
        <name>Na(+)</name>
        <dbReference type="ChEBI" id="CHEBI:29101"/>
        <note>structural</note>
    </ligand>
</feature>
<keyword evidence="4 12" id="KW-0812">Transmembrane</keyword>
<feature type="transmembrane region" description="Helical" evidence="12">
    <location>
        <begin position="68"/>
        <end position="91"/>
    </location>
</feature>
<evidence type="ECO:0000256" key="9">
    <source>
        <dbReference type="ARBA" id="ARBA00023303"/>
    </source>
</evidence>
<dbReference type="GO" id="GO:0005886">
    <property type="term" value="C:plasma membrane"/>
    <property type="evidence" value="ECO:0007669"/>
    <property type="project" value="UniProtKB-SubCell"/>
</dbReference>
<protein>
    <recommendedName>
        <fullName evidence="12">Fluoride-specific ion channel FluC</fullName>
    </recommendedName>
</protein>
<comment type="similarity">
    <text evidence="10 12">Belongs to the fluoride channel Fluc/FEX (TC 1.A.43) family.</text>
</comment>
<keyword evidence="14" id="KW-1185">Reference proteome</keyword>
<evidence type="ECO:0000313" key="14">
    <source>
        <dbReference type="Proteomes" id="UP000676649"/>
    </source>
</evidence>
<evidence type="ECO:0000256" key="10">
    <source>
        <dbReference type="ARBA" id="ARBA00035120"/>
    </source>
</evidence>
<dbReference type="EMBL" id="CP073754">
    <property type="protein sequence ID" value="QWF70136.1"/>
    <property type="molecule type" value="Genomic_DNA"/>
</dbReference>
<feature type="transmembrane region" description="Helical" evidence="12">
    <location>
        <begin position="38"/>
        <end position="56"/>
    </location>
</feature>
<organism evidence="13 14">
    <name type="scientific">Methylomonas paludis</name>
    <dbReference type="NCBI Taxonomy" id="1173101"/>
    <lineage>
        <taxon>Bacteria</taxon>
        <taxon>Pseudomonadati</taxon>
        <taxon>Pseudomonadota</taxon>
        <taxon>Gammaproteobacteria</taxon>
        <taxon>Methylococcales</taxon>
        <taxon>Methylococcaceae</taxon>
        <taxon>Methylomonas</taxon>
    </lineage>
</organism>
<evidence type="ECO:0000256" key="3">
    <source>
        <dbReference type="ARBA" id="ARBA00022519"/>
    </source>
</evidence>
<evidence type="ECO:0000256" key="12">
    <source>
        <dbReference type="HAMAP-Rule" id="MF_00454"/>
    </source>
</evidence>
<dbReference type="GO" id="GO:0062054">
    <property type="term" value="F:fluoride channel activity"/>
    <property type="evidence" value="ECO:0007669"/>
    <property type="project" value="UniProtKB-UniRule"/>
</dbReference>
<keyword evidence="3" id="KW-0997">Cell inner membrane</keyword>
<keyword evidence="7 12" id="KW-0406">Ion transport</keyword>
<name>A0A975MMN4_9GAMM</name>
<comment type="activity regulation">
    <text evidence="12">Na(+) is not transported, but it plays an essential structural role and its presence is essential for fluoride channel function.</text>
</comment>
<keyword evidence="5 12" id="KW-1133">Transmembrane helix</keyword>
<dbReference type="RefSeq" id="WP_215581009.1">
    <property type="nucleotide sequence ID" value="NZ_CP073754.1"/>
</dbReference>
<dbReference type="InterPro" id="IPR003691">
    <property type="entry name" value="FluC"/>
</dbReference>
<evidence type="ECO:0000256" key="11">
    <source>
        <dbReference type="ARBA" id="ARBA00035585"/>
    </source>
</evidence>
<keyword evidence="6 12" id="KW-0915">Sodium</keyword>
<evidence type="ECO:0000256" key="2">
    <source>
        <dbReference type="ARBA" id="ARBA00022475"/>
    </source>
</evidence>
<dbReference type="AlphaFoldDB" id="A0A975MMN4"/>
<keyword evidence="12" id="KW-0479">Metal-binding</keyword>
<dbReference type="Pfam" id="PF02537">
    <property type="entry name" value="CRCB"/>
    <property type="match status" value="1"/>
</dbReference>